<keyword evidence="2" id="KW-1185">Reference proteome</keyword>
<comment type="caution">
    <text evidence="1">The sequence shown here is derived from an EMBL/GenBank/DDBJ whole genome shotgun (WGS) entry which is preliminary data.</text>
</comment>
<dbReference type="Gene3D" id="3.80.10.10">
    <property type="entry name" value="Ribonuclease Inhibitor"/>
    <property type="match status" value="1"/>
</dbReference>
<accession>A0AAV4VK82</accession>
<name>A0AAV4VK82_9ARAC</name>
<reference evidence="1 2" key="1">
    <citation type="submission" date="2021-06" db="EMBL/GenBank/DDBJ databases">
        <title>Caerostris darwini draft genome.</title>
        <authorList>
            <person name="Kono N."/>
            <person name="Arakawa K."/>
        </authorList>
    </citation>
    <scope>NUCLEOTIDE SEQUENCE [LARGE SCALE GENOMIC DNA]</scope>
</reference>
<proteinExistence type="predicted"/>
<dbReference type="AlphaFoldDB" id="A0AAV4VK82"/>
<dbReference type="Proteomes" id="UP001054837">
    <property type="component" value="Unassembled WGS sequence"/>
</dbReference>
<evidence type="ECO:0000313" key="1">
    <source>
        <dbReference type="EMBL" id="GIY70244.1"/>
    </source>
</evidence>
<gene>
    <name evidence="1" type="ORF">CDAR_247841</name>
</gene>
<sequence>MSRFHALKTLSLNYNYLSDEVMSRLTTHLQGNLEVFSILCKKCGSISNVISDDSWTALRKKCPLMRVYFRLELEDLRTTYVLNSNILSPTMPLVSMQYVLHNTWTMMYDQPIFDYLTETFADTLSKTPSILPMGTQWVLFSGTT</sequence>
<evidence type="ECO:0000313" key="2">
    <source>
        <dbReference type="Proteomes" id="UP001054837"/>
    </source>
</evidence>
<organism evidence="1 2">
    <name type="scientific">Caerostris darwini</name>
    <dbReference type="NCBI Taxonomy" id="1538125"/>
    <lineage>
        <taxon>Eukaryota</taxon>
        <taxon>Metazoa</taxon>
        <taxon>Ecdysozoa</taxon>
        <taxon>Arthropoda</taxon>
        <taxon>Chelicerata</taxon>
        <taxon>Arachnida</taxon>
        <taxon>Araneae</taxon>
        <taxon>Araneomorphae</taxon>
        <taxon>Entelegynae</taxon>
        <taxon>Araneoidea</taxon>
        <taxon>Araneidae</taxon>
        <taxon>Caerostris</taxon>
    </lineage>
</organism>
<protein>
    <submittedName>
        <fullName evidence="1">Uncharacterized protein</fullName>
    </submittedName>
</protein>
<dbReference type="InterPro" id="IPR032675">
    <property type="entry name" value="LRR_dom_sf"/>
</dbReference>
<dbReference type="EMBL" id="BPLQ01013141">
    <property type="protein sequence ID" value="GIY70244.1"/>
    <property type="molecule type" value="Genomic_DNA"/>
</dbReference>